<evidence type="ECO:0000313" key="2">
    <source>
        <dbReference type="Proteomes" id="UP000192738"/>
    </source>
</evidence>
<dbReference type="AlphaFoldDB" id="A0A1W2EMH8"/>
<dbReference type="Gene3D" id="3.90.25.10">
    <property type="entry name" value="UDP-galactose 4-epimerase, domain 1"/>
    <property type="match status" value="1"/>
</dbReference>
<sequence length="90" mass="10231">MQHYNDGELINIGTGIDITIAELAAMMAEITGFTGKIIYDTTKPDGTPIKRLDVSKINKIGWYARTSLRAGVEKTYQWFSKEELMLCRRM</sequence>
<dbReference type="SUPFAM" id="SSF51735">
    <property type="entry name" value="NAD(P)-binding Rossmann-fold domains"/>
    <property type="match status" value="1"/>
</dbReference>
<dbReference type="EMBL" id="FWXI01000026">
    <property type="protein sequence ID" value="SMD10920.1"/>
    <property type="molecule type" value="Genomic_DNA"/>
</dbReference>
<dbReference type="RefSeq" id="WP_245824097.1">
    <property type="nucleotide sequence ID" value="NZ_CP155572.1"/>
</dbReference>
<dbReference type="InterPro" id="IPR036291">
    <property type="entry name" value="NAD(P)-bd_dom_sf"/>
</dbReference>
<evidence type="ECO:0000313" key="1">
    <source>
        <dbReference type="EMBL" id="SMD10920.1"/>
    </source>
</evidence>
<name>A0A1W2EMH8_9FIRM</name>
<dbReference type="PANTHER" id="PTHR43238">
    <property type="entry name" value="GDP-L-FUCOSE SYNTHASE"/>
    <property type="match status" value="1"/>
</dbReference>
<dbReference type="GO" id="GO:0050577">
    <property type="term" value="F:GDP-L-fucose synthase activity"/>
    <property type="evidence" value="ECO:0007669"/>
    <property type="project" value="TreeGrafter"/>
</dbReference>
<dbReference type="PANTHER" id="PTHR43238:SF1">
    <property type="entry name" value="GDP-L-FUCOSE SYNTHASE"/>
    <property type="match status" value="1"/>
</dbReference>
<reference evidence="1 2" key="1">
    <citation type="submission" date="2017-04" db="EMBL/GenBank/DDBJ databases">
        <authorList>
            <person name="Afonso C.L."/>
            <person name="Miller P.J."/>
            <person name="Scott M.A."/>
            <person name="Spackman E."/>
            <person name="Goraichik I."/>
            <person name="Dimitrov K.M."/>
            <person name="Suarez D.L."/>
            <person name="Swayne D.E."/>
        </authorList>
    </citation>
    <scope>NUCLEOTIDE SEQUENCE [LARGE SCALE GENOMIC DNA]</scope>
    <source>
        <strain evidence="1 2">DSM 5090</strain>
    </source>
</reference>
<keyword evidence="2" id="KW-1185">Reference proteome</keyword>
<dbReference type="Proteomes" id="UP000192738">
    <property type="component" value="Unassembled WGS sequence"/>
</dbReference>
<protein>
    <submittedName>
        <fullName evidence="1">GDP-L-fucose synthase</fullName>
    </submittedName>
</protein>
<dbReference type="STRING" id="112901.SAMN04488500_12661"/>
<organism evidence="1 2">
    <name type="scientific">Sporomusa malonica</name>
    <dbReference type="NCBI Taxonomy" id="112901"/>
    <lineage>
        <taxon>Bacteria</taxon>
        <taxon>Bacillati</taxon>
        <taxon>Bacillota</taxon>
        <taxon>Negativicutes</taxon>
        <taxon>Selenomonadales</taxon>
        <taxon>Sporomusaceae</taxon>
        <taxon>Sporomusa</taxon>
    </lineage>
</organism>
<accession>A0A1W2EMH8</accession>
<proteinExistence type="predicted"/>
<dbReference type="Gene3D" id="3.40.50.720">
    <property type="entry name" value="NAD(P)-binding Rossmann-like Domain"/>
    <property type="match status" value="1"/>
</dbReference>
<gene>
    <name evidence="1" type="ORF">SAMN04488500_12661</name>
</gene>